<evidence type="ECO:0000256" key="12">
    <source>
        <dbReference type="SAM" id="SignalP"/>
    </source>
</evidence>
<sequence>MRGTVLWALSWAPVAISVNQTIGQLTWVRGSSMRPSLNPDSSLGAHDLLVLKKYGLRKPGGIVKGDVLVFRSPMDAERVMVKRVLGTAGDTVRPRPTSTYPKKQVKIPANHVWLEGDNVHSIDSNTFGPVSTGLVIGKAVQVIYPFSRWGQVSAGGREDAVVQPTEYK</sequence>
<keyword evidence="12" id="KW-0732">Signal</keyword>
<dbReference type="CDD" id="cd06530">
    <property type="entry name" value="S26_SPase_I"/>
    <property type="match status" value="1"/>
</dbReference>
<dbReference type="PRINTS" id="PR00727">
    <property type="entry name" value="LEADERPTASE"/>
</dbReference>
<feature type="active site" evidence="11">
    <location>
        <position position="82"/>
    </location>
</feature>
<dbReference type="RefSeq" id="XP_024665403.1">
    <property type="nucleotide sequence ID" value="XM_024809635.1"/>
</dbReference>
<gene>
    <name evidence="14" type="ORF">B9G98_03078</name>
</gene>
<evidence type="ECO:0000256" key="9">
    <source>
        <dbReference type="ARBA" id="ARBA00023128"/>
    </source>
</evidence>
<evidence type="ECO:0000259" key="13">
    <source>
        <dbReference type="Pfam" id="PF10502"/>
    </source>
</evidence>
<dbReference type="GO" id="GO:0042720">
    <property type="term" value="C:mitochondrial inner membrane peptidase complex"/>
    <property type="evidence" value="ECO:0007669"/>
    <property type="project" value="InterPro"/>
</dbReference>
<protein>
    <recommendedName>
        <fullName evidence="3">Mitochondrial inner membrane protease subunit 2</fullName>
    </recommendedName>
</protein>
<dbReference type="InterPro" id="IPR000223">
    <property type="entry name" value="Pept_S26A_signal_pept_1"/>
</dbReference>
<comment type="caution">
    <text evidence="14">The sequence shown here is derived from an EMBL/GenBank/DDBJ whole genome shotgun (WGS) entry which is preliminary data.</text>
</comment>
<dbReference type="GO" id="GO:0006465">
    <property type="term" value="P:signal peptide processing"/>
    <property type="evidence" value="ECO:0007669"/>
    <property type="project" value="InterPro"/>
</dbReference>
<dbReference type="InterPro" id="IPR037730">
    <property type="entry name" value="IMP2"/>
</dbReference>
<accession>A0A2T0FKE5</accession>
<evidence type="ECO:0000256" key="4">
    <source>
        <dbReference type="ARBA" id="ARBA00022670"/>
    </source>
</evidence>
<evidence type="ECO:0000256" key="1">
    <source>
        <dbReference type="ARBA" id="ARBA00004434"/>
    </source>
</evidence>
<evidence type="ECO:0000256" key="8">
    <source>
        <dbReference type="ARBA" id="ARBA00022989"/>
    </source>
</evidence>
<dbReference type="SUPFAM" id="SSF51306">
    <property type="entry name" value="LexA/Signal peptidase"/>
    <property type="match status" value="1"/>
</dbReference>
<dbReference type="Gene3D" id="2.10.109.10">
    <property type="entry name" value="Umud Fragment, subunit A"/>
    <property type="match status" value="1"/>
</dbReference>
<dbReference type="STRING" id="45607.A0A2T0FKE5"/>
<feature type="signal peptide" evidence="12">
    <location>
        <begin position="1"/>
        <end position="17"/>
    </location>
</feature>
<dbReference type="Proteomes" id="UP000238350">
    <property type="component" value="Unassembled WGS sequence"/>
</dbReference>
<feature type="domain" description="Peptidase S26" evidence="13">
    <location>
        <begin position="6"/>
        <end position="93"/>
    </location>
</feature>
<evidence type="ECO:0000256" key="5">
    <source>
        <dbReference type="ARBA" id="ARBA00022692"/>
    </source>
</evidence>
<evidence type="ECO:0000256" key="11">
    <source>
        <dbReference type="PIRSR" id="PIRSR600223-1"/>
    </source>
</evidence>
<organism evidence="14 15">
    <name type="scientific">Wickerhamiella sorbophila</name>
    <dbReference type="NCBI Taxonomy" id="45607"/>
    <lineage>
        <taxon>Eukaryota</taxon>
        <taxon>Fungi</taxon>
        <taxon>Dikarya</taxon>
        <taxon>Ascomycota</taxon>
        <taxon>Saccharomycotina</taxon>
        <taxon>Dipodascomycetes</taxon>
        <taxon>Dipodascales</taxon>
        <taxon>Trichomonascaceae</taxon>
        <taxon>Wickerhamiella</taxon>
    </lineage>
</organism>
<keyword evidence="7" id="KW-0378">Hydrolase</keyword>
<proteinExistence type="inferred from homology"/>
<comment type="subcellular location">
    <subcellularLocation>
        <location evidence="1">Mitochondrion inner membrane</location>
        <topology evidence="1">Single-pass membrane protein</topology>
    </subcellularLocation>
</comment>
<keyword evidence="6" id="KW-0999">Mitochondrion inner membrane</keyword>
<evidence type="ECO:0000256" key="3">
    <source>
        <dbReference type="ARBA" id="ARBA00013650"/>
    </source>
</evidence>
<dbReference type="OrthoDB" id="9996127at2759"/>
<keyword evidence="10" id="KW-0472">Membrane</keyword>
<evidence type="ECO:0000256" key="2">
    <source>
        <dbReference type="ARBA" id="ARBA00007066"/>
    </source>
</evidence>
<keyword evidence="9" id="KW-0496">Mitochondrion</keyword>
<dbReference type="InterPro" id="IPR036286">
    <property type="entry name" value="LexA/Signal_pep-like_sf"/>
</dbReference>
<evidence type="ECO:0000256" key="7">
    <source>
        <dbReference type="ARBA" id="ARBA00022801"/>
    </source>
</evidence>
<dbReference type="PANTHER" id="PTHR46041">
    <property type="entry name" value="MITOCHONDRIAL INNER MEMBRANE PROTEASE SUBUNIT 2"/>
    <property type="match status" value="1"/>
</dbReference>
<keyword evidence="15" id="KW-1185">Reference proteome</keyword>
<keyword evidence="4 14" id="KW-0645">Protease</keyword>
<name>A0A2T0FKE5_9ASCO</name>
<evidence type="ECO:0000313" key="14">
    <source>
        <dbReference type="EMBL" id="PRT55458.1"/>
    </source>
</evidence>
<dbReference type="GO" id="GO:0006627">
    <property type="term" value="P:protein processing involved in protein targeting to mitochondrion"/>
    <property type="evidence" value="ECO:0007669"/>
    <property type="project" value="InterPro"/>
</dbReference>
<dbReference type="PANTHER" id="PTHR46041:SF2">
    <property type="entry name" value="MITOCHONDRIAL INNER MEMBRANE PROTEASE SUBUNIT 2"/>
    <property type="match status" value="1"/>
</dbReference>
<keyword evidence="8" id="KW-1133">Transmembrane helix</keyword>
<feature type="domain" description="Peptidase S26" evidence="13">
    <location>
        <begin position="102"/>
        <end position="143"/>
    </location>
</feature>
<reference evidence="14 15" key="1">
    <citation type="submission" date="2017-04" db="EMBL/GenBank/DDBJ databases">
        <title>Genome sequencing of [Candida] sorbophila.</title>
        <authorList>
            <person name="Ahn J.O."/>
        </authorList>
    </citation>
    <scope>NUCLEOTIDE SEQUENCE [LARGE SCALE GENOMIC DNA]</scope>
    <source>
        <strain evidence="14 15">DS02</strain>
    </source>
</reference>
<dbReference type="AlphaFoldDB" id="A0A2T0FKE5"/>
<feature type="active site" evidence="11">
    <location>
        <position position="32"/>
    </location>
</feature>
<dbReference type="InterPro" id="IPR019533">
    <property type="entry name" value="Peptidase_S26"/>
</dbReference>
<dbReference type="GO" id="GO:0004252">
    <property type="term" value="F:serine-type endopeptidase activity"/>
    <property type="evidence" value="ECO:0007669"/>
    <property type="project" value="InterPro"/>
</dbReference>
<dbReference type="EMBL" id="NDIQ01000021">
    <property type="protein sequence ID" value="PRT55458.1"/>
    <property type="molecule type" value="Genomic_DNA"/>
</dbReference>
<dbReference type="Pfam" id="PF10502">
    <property type="entry name" value="Peptidase_S26"/>
    <property type="match status" value="2"/>
</dbReference>
<evidence type="ECO:0000256" key="10">
    <source>
        <dbReference type="ARBA" id="ARBA00023136"/>
    </source>
</evidence>
<keyword evidence="5" id="KW-0812">Transmembrane</keyword>
<dbReference type="GeneID" id="36516826"/>
<feature type="chain" id="PRO_5015704518" description="Mitochondrial inner membrane protease subunit 2" evidence="12">
    <location>
        <begin position="18"/>
        <end position="168"/>
    </location>
</feature>
<comment type="similarity">
    <text evidence="2">Belongs to the peptidase S26 family. IMP2 subfamily.</text>
</comment>
<evidence type="ECO:0000256" key="6">
    <source>
        <dbReference type="ARBA" id="ARBA00022792"/>
    </source>
</evidence>
<evidence type="ECO:0000313" key="15">
    <source>
        <dbReference type="Proteomes" id="UP000238350"/>
    </source>
</evidence>